<evidence type="ECO:0000313" key="2">
    <source>
        <dbReference type="Proteomes" id="UP000277212"/>
    </source>
</evidence>
<sequence>MYSFQLHLPHPNISREPDQQHIIILTNRDYSLINEIPSHLHSTNMPSSQTKCAKAGCEAWAVSGSQCCSAHK</sequence>
<evidence type="ECO:0000313" key="1">
    <source>
        <dbReference type="EMBL" id="RMJ09208.1"/>
    </source>
</evidence>
<keyword evidence="2" id="KW-1185">Reference proteome</keyword>
<dbReference type="EMBL" id="NKUJ01000252">
    <property type="protein sequence ID" value="RMJ09208.1"/>
    <property type="molecule type" value="Genomic_DNA"/>
</dbReference>
<organism evidence="1 2">
    <name type="scientific">Fusarium kuroshium</name>
    <dbReference type="NCBI Taxonomy" id="2010991"/>
    <lineage>
        <taxon>Eukaryota</taxon>
        <taxon>Fungi</taxon>
        <taxon>Dikarya</taxon>
        <taxon>Ascomycota</taxon>
        <taxon>Pezizomycotina</taxon>
        <taxon>Sordariomycetes</taxon>
        <taxon>Hypocreomycetidae</taxon>
        <taxon>Hypocreales</taxon>
        <taxon>Nectriaceae</taxon>
        <taxon>Fusarium</taxon>
        <taxon>Fusarium solani species complex</taxon>
    </lineage>
</organism>
<reference evidence="1 2" key="1">
    <citation type="submission" date="2017-06" db="EMBL/GenBank/DDBJ databases">
        <title>Comparative genomic analysis of Ambrosia Fusariam Clade fungi.</title>
        <authorList>
            <person name="Stajich J.E."/>
            <person name="Carrillo J."/>
            <person name="Kijimoto T."/>
            <person name="Eskalen A."/>
            <person name="O'Donnell K."/>
            <person name="Kasson M."/>
        </authorList>
    </citation>
    <scope>NUCLEOTIDE SEQUENCE [LARGE SCALE GENOMIC DNA]</scope>
    <source>
        <strain evidence="1">UCR3666</strain>
    </source>
</reference>
<dbReference type="AlphaFoldDB" id="A0A3M2RV84"/>
<gene>
    <name evidence="1" type="ORF">CDV36_011174</name>
</gene>
<accession>A0A3M2RV84</accession>
<dbReference type="Proteomes" id="UP000277212">
    <property type="component" value="Unassembled WGS sequence"/>
</dbReference>
<name>A0A3M2RV84_9HYPO</name>
<comment type="caution">
    <text evidence="1">The sequence shown here is derived from an EMBL/GenBank/DDBJ whole genome shotgun (WGS) entry which is preliminary data.</text>
</comment>
<protein>
    <submittedName>
        <fullName evidence="1">Uncharacterized protein</fullName>
    </submittedName>
</protein>
<proteinExistence type="predicted"/>